<proteinExistence type="predicted"/>
<comment type="caution">
    <text evidence="1">The sequence shown here is derived from an EMBL/GenBank/DDBJ whole genome shotgun (WGS) entry which is preliminary data.</text>
</comment>
<evidence type="ECO:0000313" key="2">
    <source>
        <dbReference type="Proteomes" id="UP001058074"/>
    </source>
</evidence>
<name>A0ACB5R7E2_9CLOT</name>
<dbReference type="EMBL" id="BROD01000001">
    <property type="protein sequence ID" value="GKX65108.1"/>
    <property type="molecule type" value="Genomic_DNA"/>
</dbReference>
<organism evidence="1 2">
    <name type="scientific">Inconstantimicrobium mannanitabidum</name>
    <dbReference type="NCBI Taxonomy" id="1604901"/>
    <lineage>
        <taxon>Bacteria</taxon>
        <taxon>Bacillati</taxon>
        <taxon>Bacillota</taxon>
        <taxon>Clostridia</taxon>
        <taxon>Eubacteriales</taxon>
        <taxon>Clostridiaceae</taxon>
        <taxon>Inconstantimicrobium</taxon>
    </lineage>
</organism>
<accession>A0ACB5R7E2</accession>
<keyword evidence="2" id="KW-1185">Reference proteome</keyword>
<gene>
    <name evidence="1" type="ORF">rsdtw13_03660</name>
</gene>
<evidence type="ECO:0000313" key="1">
    <source>
        <dbReference type="EMBL" id="GKX65108.1"/>
    </source>
</evidence>
<sequence>MKRLLTLVLALTFVSSSALNITAKANTTNVPKQSNVSSTAVDLKYNSIDEIKQKINTIFQSNKAQIIKMVKEIKDLQCKDEAYMLRYGSCGVSSIVFQKILIDNGIYVETRMDSQMYSGHEYNLLRAKMSDGSIKHIVIDLTYRQFLRNYFRPLCGTNPSEEDIDNKILQSNLPEILVYEFEDKGQIEKQLSPVLPGAITSSTFTALKNAYESQQYPELALQTIHTRYLTQDMINTLQKGVDIPNPILAPIYLRGSFNNWEANNQFTYNGNGVFETKVYLDSSKNNGEYEFKVADQNWSKYNFGLYSSNPISPISNISYNHSTVQTFMSNGNNPPNIHLKVYNSGTYIFRVDIGSGVNSPLIRVIPD</sequence>
<dbReference type="Proteomes" id="UP001058074">
    <property type="component" value="Unassembled WGS sequence"/>
</dbReference>
<reference evidence="1" key="1">
    <citation type="journal article" date="2025" name="Int. J. Syst. Evol. Microbiol.">
        <title>Inconstantimicrobium mannanitabidum sp. nov., a novel member of the family Clostridiaceae isolated from anoxic soil under the treatment of reductive soil disinfestation.</title>
        <authorList>
            <person name="Ueki A."/>
            <person name="Tonouchi A."/>
            <person name="Honma S."/>
            <person name="Kaku N."/>
            <person name="Ueki K."/>
        </authorList>
    </citation>
    <scope>NUCLEOTIDE SEQUENCE</scope>
    <source>
        <strain evidence="1">TW13</strain>
    </source>
</reference>
<protein>
    <submittedName>
        <fullName evidence="1">Uncharacterized protein</fullName>
    </submittedName>
</protein>